<proteinExistence type="predicted"/>
<dbReference type="AlphaFoldDB" id="A0A0F9RC37"/>
<comment type="caution">
    <text evidence="2">The sequence shown here is derived from an EMBL/GenBank/DDBJ whole genome shotgun (WGS) entry which is preliminary data.</text>
</comment>
<sequence>MIVKFNPFDFIGATLILVSLFNVSKHRKWWLVYALGCSIWIVLSISVGFYFGAIMNIVAVIISIKNWRRGK</sequence>
<reference evidence="2" key="1">
    <citation type="journal article" date="2015" name="Nature">
        <title>Complex archaea that bridge the gap between prokaryotes and eukaryotes.</title>
        <authorList>
            <person name="Spang A."/>
            <person name="Saw J.H."/>
            <person name="Jorgensen S.L."/>
            <person name="Zaremba-Niedzwiedzka K."/>
            <person name="Martijn J."/>
            <person name="Lind A.E."/>
            <person name="van Eijk R."/>
            <person name="Schleper C."/>
            <person name="Guy L."/>
            <person name="Ettema T.J."/>
        </authorList>
    </citation>
    <scope>NUCLEOTIDE SEQUENCE</scope>
</reference>
<feature type="transmembrane region" description="Helical" evidence="1">
    <location>
        <begin position="7"/>
        <end position="24"/>
    </location>
</feature>
<dbReference type="EMBL" id="LAZR01001299">
    <property type="protein sequence ID" value="KKN47012.1"/>
    <property type="molecule type" value="Genomic_DNA"/>
</dbReference>
<evidence type="ECO:0000256" key="1">
    <source>
        <dbReference type="SAM" id="Phobius"/>
    </source>
</evidence>
<gene>
    <name evidence="2" type="ORF">LCGC14_0667040</name>
</gene>
<feature type="transmembrane region" description="Helical" evidence="1">
    <location>
        <begin position="30"/>
        <end position="62"/>
    </location>
</feature>
<name>A0A0F9RC37_9ZZZZ</name>
<keyword evidence="1" id="KW-0472">Membrane</keyword>
<protein>
    <recommendedName>
        <fullName evidence="3">PnuC protein</fullName>
    </recommendedName>
</protein>
<accession>A0A0F9RC37</accession>
<keyword evidence="1" id="KW-1133">Transmembrane helix</keyword>
<organism evidence="2">
    <name type="scientific">marine sediment metagenome</name>
    <dbReference type="NCBI Taxonomy" id="412755"/>
    <lineage>
        <taxon>unclassified sequences</taxon>
        <taxon>metagenomes</taxon>
        <taxon>ecological metagenomes</taxon>
    </lineage>
</organism>
<evidence type="ECO:0008006" key="3">
    <source>
        <dbReference type="Google" id="ProtNLM"/>
    </source>
</evidence>
<evidence type="ECO:0000313" key="2">
    <source>
        <dbReference type="EMBL" id="KKN47012.1"/>
    </source>
</evidence>
<keyword evidence="1" id="KW-0812">Transmembrane</keyword>